<dbReference type="InterPro" id="IPR023168">
    <property type="entry name" value="GatB_Yqey_C_2"/>
</dbReference>
<dbReference type="InterPro" id="IPR018027">
    <property type="entry name" value="Asn/Gln_amidotransferase"/>
</dbReference>
<evidence type="ECO:0000256" key="5">
    <source>
        <dbReference type="ARBA" id="ARBA00022741"/>
    </source>
</evidence>
<dbReference type="PANTHER" id="PTHR11659">
    <property type="entry name" value="GLUTAMYL-TRNA GLN AMIDOTRANSFERASE SUBUNIT B MITOCHONDRIAL AND PROKARYOTIC PET112-RELATED"/>
    <property type="match status" value="1"/>
</dbReference>
<dbReference type="InterPro" id="IPR014746">
    <property type="entry name" value="Gln_synth/guanido_kin_cat_dom"/>
</dbReference>
<feature type="domain" description="Asn/Gln amidotransferase" evidence="12">
    <location>
        <begin position="322"/>
        <end position="469"/>
    </location>
</feature>
<dbReference type="InterPro" id="IPR004413">
    <property type="entry name" value="GatB"/>
</dbReference>
<dbReference type="InterPro" id="IPR017958">
    <property type="entry name" value="Gln-tRNA_amidoTrfase_suB_CS"/>
</dbReference>
<organism evidence="13 14">
    <name type="scientific">Candidatus Spyradenecus faecavium</name>
    <dbReference type="NCBI Taxonomy" id="2840947"/>
    <lineage>
        <taxon>Bacteria</taxon>
        <taxon>Pseudomonadati</taxon>
        <taxon>Lentisphaerota</taxon>
        <taxon>Lentisphaeria</taxon>
        <taxon>Lentisphaerales</taxon>
        <taxon>Lentisphaeraceae</taxon>
        <taxon>Lentisphaeraceae incertae sedis</taxon>
        <taxon>Candidatus Spyradenecus</taxon>
    </lineage>
</organism>
<protein>
    <recommendedName>
        <fullName evidence="3 11">Aspartyl/glutamyl-tRNA(Asn/Gln) amidotransferase subunit B</fullName>
        <shortName evidence="11">Asp/Glu-ADT subunit B</shortName>
        <ecNumber evidence="11">6.3.5.-</ecNumber>
    </recommendedName>
</protein>
<dbReference type="Pfam" id="PF02934">
    <property type="entry name" value="GatB_N"/>
    <property type="match status" value="1"/>
</dbReference>
<dbReference type="InterPro" id="IPR006075">
    <property type="entry name" value="Asn/Gln-tRNA_Trfase_suB/E_cat"/>
</dbReference>
<evidence type="ECO:0000256" key="1">
    <source>
        <dbReference type="ARBA" id="ARBA00005306"/>
    </source>
</evidence>
<reference evidence="13" key="2">
    <citation type="journal article" date="2021" name="PeerJ">
        <title>Extensive microbial diversity within the chicken gut microbiome revealed by metagenomics and culture.</title>
        <authorList>
            <person name="Gilroy R."/>
            <person name="Ravi A."/>
            <person name="Getino M."/>
            <person name="Pursley I."/>
            <person name="Horton D.L."/>
            <person name="Alikhan N.F."/>
            <person name="Baker D."/>
            <person name="Gharbi K."/>
            <person name="Hall N."/>
            <person name="Watson M."/>
            <person name="Adriaenssens E.M."/>
            <person name="Foster-Nyarko E."/>
            <person name="Jarju S."/>
            <person name="Secka A."/>
            <person name="Antonio M."/>
            <person name="Oren A."/>
            <person name="Chaudhuri R.R."/>
            <person name="La Ragione R."/>
            <person name="Hildebrand F."/>
            <person name="Pallen M.J."/>
        </authorList>
    </citation>
    <scope>NUCLEOTIDE SEQUENCE</scope>
    <source>
        <strain evidence="13">35461</strain>
    </source>
</reference>
<dbReference type="GO" id="GO:0050567">
    <property type="term" value="F:glutaminyl-tRNA synthase (glutamine-hydrolyzing) activity"/>
    <property type="evidence" value="ECO:0007669"/>
    <property type="project" value="UniProtKB-UniRule"/>
</dbReference>
<dbReference type="NCBIfam" id="NF004012">
    <property type="entry name" value="PRK05477.1-2"/>
    <property type="match status" value="1"/>
</dbReference>
<comment type="subunit">
    <text evidence="2 11">Heterotrimer of A, B and C subunits.</text>
</comment>
<dbReference type="SUPFAM" id="SSF55931">
    <property type="entry name" value="Glutamine synthetase/guanido kinase"/>
    <property type="match status" value="1"/>
</dbReference>
<reference evidence="13" key="1">
    <citation type="submission" date="2020-10" db="EMBL/GenBank/DDBJ databases">
        <authorList>
            <person name="Gilroy R."/>
        </authorList>
    </citation>
    <scope>NUCLEOTIDE SEQUENCE</scope>
    <source>
        <strain evidence="13">35461</strain>
    </source>
</reference>
<dbReference type="GO" id="GO:0070681">
    <property type="term" value="P:glutaminyl-tRNAGln biosynthesis via transamidation"/>
    <property type="evidence" value="ECO:0007669"/>
    <property type="project" value="TreeGrafter"/>
</dbReference>
<dbReference type="NCBIfam" id="TIGR00133">
    <property type="entry name" value="gatB"/>
    <property type="match status" value="1"/>
</dbReference>
<dbReference type="SUPFAM" id="SSF89095">
    <property type="entry name" value="GatB/YqeY motif"/>
    <property type="match status" value="1"/>
</dbReference>
<dbReference type="EMBL" id="DVOR01000211">
    <property type="protein sequence ID" value="HIV09753.1"/>
    <property type="molecule type" value="Genomic_DNA"/>
</dbReference>
<dbReference type="SMART" id="SM00845">
    <property type="entry name" value="GatB_Yqey"/>
    <property type="match status" value="1"/>
</dbReference>
<dbReference type="Gene3D" id="1.10.150.380">
    <property type="entry name" value="GatB domain, N-terminal subdomain"/>
    <property type="match status" value="1"/>
</dbReference>
<comment type="caution">
    <text evidence="13">The sequence shown here is derived from an EMBL/GenBank/DDBJ whole genome shotgun (WGS) entry which is preliminary data.</text>
</comment>
<proteinExistence type="inferred from homology"/>
<comment type="similarity">
    <text evidence="1 11">Belongs to the GatB/GatE family. GatB subfamily.</text>
</comment>
<sequence>MEYEVVIGLETHVQLKTHTKMFCGCGTAFGATPNSHVCPVCLGYPGALPTLNGRAIRFTVMAGLMLGCEIAKRSRFDRKNYFYPDSAKNYQITQNDAPLCLGGHVDLPGGRTIRLNHIHLEEDVGKLTHRPGCSGVDFNRAGVPLMEIVSEPDLRSADEAIAYLTALREMMIYAGVSDCNLEEGNMRSDVNVSLRPKGQEAYGVKVEIKNMNTFSGIHAALEYEIARQTQALDQGRPIVQETRRWDPDLGETFTMRTKENAEDYRYFPEPDLPPVVLTQEQIDAWAKDLPEAPAARRERMMKGYGIPEYDAGVLSADRALADFFEAAAKRSGNGKLTSNWVMAEVLALTAKEGTHVKDSALTPEALGDLLKLLDAKTINGPTAKALLPELFAQGGDPAAIVKERGLGQVADAGAIEPLVDAALADNPKVVADYKAGKQAALGFLVGQVMKRSKGKASPQLVQSLLRDKLA</sequence>
<comment type="function">
    <text evidence="8 11">Allows the formation of correctly charged Asn-tRNA(Asn) or Gln-tRNA(Gln) through the transamidation of misacylated Asp-tRNA(Asn) or Glu-tRNA(Gln) in organisms which lack either or both of asparaginyl-tRNA or glutaminyl-tRNA synthetases. The reaction takes place in the presence of glutamine and ATP through an activated phospho-Asp-tRNA(Asn) or phospho-Glu-tRNA(Gln).</text>
</comment>
<accession>A0A9D1NP86</accession>
<dbReference type="PANTHER" id="PTHR11659:SF0">
    <property type="entry name" value="GLUTAMYL-TRNA(GLN) AMIDOTRANSFERASE SUBUNIT B, MITOCHONDRIAL"/>
    <property type="match status" value="1"/>
</dbReference>
<evidence type="ECO:0000256" key="3">
    <source>
        <dbReference type="ARBA" id="ARBA00016923"/>
    </source>
</evidence>
<dbReference type="FunFam" id="1.10.10.410:FF:000001">
    <property type="entry name" value="Aspartyl/glutamyl-tRNA(Asn/Gln) amidotransferase subunit B"/>
    <property type="match status" value="1"/>
</dbReference>
<evidence type="ECO:0000256" key="4">
    <source>
        <dbReference type="ARBA" id="ARBA00022598"/>
    </source>
</evidence>
<evidence type="ECO:0000259" key="12">
    <source>
        <dbReference type="SMART" id="SM00845"/>
    </source>
</evidence>
<evidence type="ECO:0000313" key="13">
    <source>
        <dbReference type="EMBL" id="HIV09753.1"/>
    </source>
</evidence>
<dbReference type="GO" id="GO:0005524">
    <property type="term" value="F:ATP binding"/>
    <property type="evidence" value="ECO:0007669"/>
    <property type="project" value="UniProtKB-KW"/>
</dbReference>
<keyword evidence="5 11" id="KW-0547">Nucleotide-binding</keyword>
<evidence type="ECO:0000256" key="6">
    <source>
        <dbReference type="ARBA" id="ARBA00022840"/>
    </source>
</evidence>
<gene>
    <name evidence="11 13" type="primary">gatB</name>
    <name evidence="13" type="ORF">IAC79_06545</name>
</gene>
<evidence type="ECO:0000256" key="9">
    <source>
        <dbReference type="ARBA" id="ARBA00047380"/>
    </source>
</evidence>
<evidence type="ECO:0000313" key="14">
    <source>
        <dbReference type="Proteomes" id="UP000886845"/>
    </source>
</evidence>
<evidence type="ECO:0000256" key="7">
    <source>
        <dbReference type="ARBA" id="ARBA00022917"/>
    </source>
</evidence>
<dbReference type="HAMAP" id="MF_00121">
    <property type="entry name" value="GatB"/>
    <property type="match status" value="1"/>
</dbReference>
<evidence type="ECO:0000256" key="8">
    <source>
        <dbReference type="ARBA" id="ARBA00024799"/>
    </source>
</evidence>
<keyword evidence="7 11" id="KW-0648">Protein biosynthesis</keyword>
<keyword evidence="4 11" id="KW-0436">Ligase</keyword>
<evidence type="ECO:0000256" key="11">
    <source>
        <dbReference type="HAMAP-Rule" id="MF_00121"/>
    </source>
</evidence>
<name>A0A9D1NP86_9BACT</name>
<keyword evidence="6 11" id="KW-0067">ATP-binding</keyword>
<evidence type="ECO:0000256" key="10">
    <source>
        <dbReference type="ARBA" id="ARBA00047913"/>
    </source>
</evidence>
<dbReference type="InterPro" id="IPR017959">
    <property type="entry name" value="Asn/Gln-tRNA_amidoTrfase_suB/E"/>
</dbReference>
<dbReference type="EC" id="6.3.5.-" evidence="11"/>
<dbReference type="PROSITE" id="PS01234">
    <property type="entry name" value="GATB"/>
    <property type="match status" value="1"/>
</dbReference>
<dbReference type="Proteomes" id="UP000886845">
    <property type="component" value="Unassembled WGS sequence"/>
</dbReference>
<dbReference type="FunFam" id="1.10.150.380:FF:000001">
    <property type="entry name" value="Aspartyl/glutamyl-tRNA(Asn/Gln) amidotransferase subunit B"/>
    <property type="match status" value="1"/>
</dbReference>
<dbReference type="GO" id="GO:0006412">
    <property type="term" value="P:translation"/>
    <property type="evidence" value="ECO:0007669"/>
    <property type="project" value="UniProtKB-UniRule"/>
</dbReference>
<dbReference type="AlphaFoldDB" id="A0A9D1NP86"/>
<evidence type="ECO:0000256" key="2">
    <source>
        <dbReference type="ARBA" id="ARBA00011123"/>
    </source>
</evidence>
<comment type="catalytic activity">
    <reaction evidence="10 11">
        <text>L-glutamyl-tRNA(Gln) + L-glutamine + ATP + H2O = L-glutaminyl-tRNA(Gln) + L-glutamate + ADP + phosphate + H(+)</text>
        <dbReference type="Rhea" id="RHEA:17521"/>
        <dbReference type="Rhea" id="RHEA-COMP:9681"/>
        <dbReference type="Rhea" id="RHEA-COMP:9684"/>
        <dbReference type="ChEBI" id="CHEBI:15377"/>
        <dbReference type="ChEBI" id="CHEBI:15378"/>
        <dbReference type="ChEBI" id="CHEBI:29985"/>
        <dbReference type="ChEBI" id="CHEBI:30616"/>
        <dbReference type="ChEBI" id="CHEBI:43474"/>
        <dbReference type="ChEBI" id="CHEBI:58359"/>
        <dbReference type="ChEBI" id="CHEBI:78520"/>
        <dbReference type="ChEBI" id="CHEBI:78521"/>
        <dbReference type="ChEBI" id="CHEBI:456216"/>
    </reaction>
</comment>
<dbReference type="Gene3D" id="1.10.10.410">
    <property type="match status" value="1"/>
</dbReference>
<dbReference type="InterPro" id="IPR042114">
    <property type="entry name" value="GatB_C_1"/>
</dbReference>
<dbReference type="Pfam" id="PF02637">
    <property type="entry name" value="GatB_Yqey"/>
    <property type="match status" value="1"/>
</dbReference>
<comment type="catalytic activity">
    <reaction evidence="9 11">
        <text>L-aspartyl-tRNA(Asn) + L-glutamine + ATP + H2O = L-asparaginyl-tRNA(Asn) + L-glutamate + ADP + phosphate + 2 H(+)</text>
        <dbReference type="Rhea" id="RHEA:14513"/>
        <dbReference type="Rhea" id="RHEA-COMP:9674"/>
        <dbReference type="Rhea" id="RHEA-COMP:9677"/>
        <dbReference type="ChEBI" id="CHEBI:15377"/>
        <dbReference type="ChEBI" id="CHEBI:15378"/>
        <dbReference type="ChEBI" id="CHEBI:29985"/>
        <dbReference type="ChEBI" id="CHEBI:30616"/>
        <dbReference type="ChEBI" id="CHEBI:43474"/>
        <dbReference type="ChEBI" id="CHEBI:58359"/>
        <dbReference type="ChEBI" id="CHEBI:78515"/>
        <dbReference type="ChEBI" id="CHEBI:78516"/>
        <dbReference type="ChEBI" id="CHEBI:456216"/>
    </reaction>
</comment>
<dbReference type="NCBIfam" id="NF004014">
    <property type="entry name" value="PRK05477.1-4"/>
    <property type="match status" value="1"/>
</dbReference>
<dbReference type="InterPro" id="IPR003789">
    <property type="entry name" value="Asn/Gln_tRNA_amidoTrase-B-like"/>
</dbReference>